<feature type="domain" description="Glycosyltransferase 2-like" evidence="1">
    <location>
        <begin position="14"/>
        <end position="197"/>
    </location>
</feature>
<sequence length="311" mass="35127">MILPNDSKESPKLSIIIVNWNSKSFVVDCLNSLEKHCSDISYEVIIVDGASFDGCEEALKIHHPRAKYIQSHENIGFGRCNNLGFQYARAELILLLNPDTEVTKNSIQHLINVSQASKHFGIIGAKLLNTNGTLQTSSVQSLPTPWNQALDSNFLRAIFPRWPLWGTHEAYSRNSPTSVEAISGACMLISRETFDKVGGFTKSFFMYAEDMDLCFKVKQLGLNLIYCPDSVIFHHGGGSSSEQTSHFSEIKKRESLIKYFNINSDRKTANNYIKLQAISAKLRILLSYLFGKKDTLIKWKKINNFLLKQKP</sequence>
<name>A0A927F9P9_9BACT</name>
<accession>A0A927F9P9</accession>
<dbReference type="PANTHER" id="PTHR43179">
    <property type="entry name" value="RHAMNOSYLTRANSFERASE WBBL"/>
    <property type="match status" value="1"/>
</dbReference>
<dbReference type="Gene3D" id="3.90.550.10">
    <property type="entry name" value="Spore Coat Polysaccharide Biosynthesis Protein SpsA, Chain A"/>
    <property type="match status" value="1"/>
</dbReference>
<dbReference type="Proteomes" id="UP000622317">
    <property type="component" value="Unassembled WGS sequence"/>
</dbReference>
<organism evidence="2 3">
    <name type="scientific">Pelagicoccus enzymogenes</name>
    <dbReference type="NCBI Taxonomy" id="2773457"/>
    <lineage>
        <taxon>Bacteria</taxon>
        <taxon>Pseudomonadati</taxon>
        <taxon>Verrucomicrobiota</taxon>
        <taxon>Opitutia</taxon>
        <taxon>Puniceicoccales</taxon>
        <taxon>Pelagicoccaceae</taxon>
        <taxon>Pelagicoccus</taxon>
    </lineage>
</organism>
<gene>
    <name evidence="2" type="ORF">IEN85_16360</name>
</gene>
<keyword evidence="3" id="KW-1185">Reference proteome</keyword>
<protein>
    <submittedName>
        <fullName evidence="2">Glycosyltransferase family 2 protein</fullName>
    </submittedName>
</protein>
<dbReference type="Pfam" id="PF00535">
    <property type="entry name" value="Glycos_transf_2"/>
    <property type="match status" value="1"/>
</dbReference>
<dbReference type="CDD" id="cd04186">
    <property type="entry name" value="GT_2_like_c"/>
    <property type="match status" value="1"/>
</dbReference>
<dbReference type="AlphaFoldDB" id="A0A927F9P9"/>
<dbReference type="RefSeq" id="WP_191618179.1">
    <property type="nucleotide sequence ID" value="NZ_JACYFG010000039.1"/>
</dbReference>
<evidence type="ECO:0000259" key="1">
    <source>
        <dbReference type="Pfam" id="PF00535"/>
    </source>
</evidence>
<dbReference type="SUPFAM" id="SSF53448">
    <property type="entry name" value="Nucleotide-diphospho-sugar transferases"/>
    <property type="match status" value="1"/>
</dbReference>
<proteinExistence type="predicted"/>
<reference evidence="2" key="1">
    <citation type="submission" date="2020-09" db="EMBL/GenBank/DDBJ databases">
        <title>Pelagicoccus enzymogenes sp. nov. with an EPS production, isolated from marine sediment.</title>
        <authorList>
            <person name="Feng X."/>
        </authorList>
    </citation>
    <scope>NUCLEOTIDE SEQUENCE</scope>
    <source>
        <strain evidence="2">NFK12</strain>
    </source>
</reference>
<dbReference type="EMBL" id="JACYFG010000039">
    <property type="protein sequence ID" value="MBD5781073.1"/>
    <property type="molecule type" value="Genomic_DNA"/>
</dbReference>
<dbReference type="PANTHER" id="PTHR43179:SF7">
    <property type="entry name" value="RHAMNOSYLTRANSFERASE WBBL"/>
    <property type="match status" value="1"/>
</dbReference>
<dbReference type="InterPro" id="IPR029044">
    <property type="entry name" value="Nucleotide-diphossugar_trans"/>
</dbReference>
<dbReference type="InterPro" id="IPR001173">
    <property type="entry name" value="Glyco_trans_2-like"/>
</dbReference>
<comment type="caution">
    <text evidence="2">The sequence shown here is derived from an EMBL/GenBank/DDBJ whole genome shotgun (WGS) entry which is preliminary data.</text>
</comment>
<evidence type="ECO:0000313" key="2">
    <source>
        <dbReference type="EMBL" id="MBD5781073.1"/>
    </source>
</evidence>
<evidence type="ECO:0000313" key="3">
    <source>
        <dbReference type="Proteomes" id="UP000622317"/>
    </source>
</evidence>